<dbReference type="Proteomes" id="UP000790347">
    <property type="component" value="Unassembled WGS sequence"/>
</dbReference>
<dbReference type="SUPFAM" id="SSF55200">
    <property type="entry name" value="Translation initiation factor IF3, C-terminal domain"/>
    <property type="match status" value="1"/>
</dbReference>
<dbReference type="EMBL" id="ASGP02000003">
    <property type="protein sequence ID" value="KAH9516692.1"/>
    <property type="molecule type" value="Genomic_DNA"/>
</dbReference>
<name>A0A922I121_DERFA</name>
<dbReference type="GO" id="GO:0006413">
    <property type="term" value="P:translational initiation"/>
    <property type="evidence" value="ECO:0007669"/>
    <property type="project" value="InterPro"/>
</dbReference>
<proteinExistence type="predicted"/>
<accession>A0A922I121</accession>
<dbReference type="InterPro" id="IPR036788">
    <property type="entry name" value="T_IF-3_C_sf"/>
</dbReference>
<organism evidence="1 2">
    <name type="scientific">Dermatophagoides farinae</name>
    <name type="common">American house dust mite</name>
    <dbReference type="NCBI Taxonomy" id="6954"/>
    <lineage>
        <taxon>Eukaryota</taxon>
        <taxon>Metazoa</taxon>
        <taxon>Ecdysozoa</taxon>
        <taxon>Arthropoda</taxon>
        <taxon>Chelicerata</taxon>
        <taxon>Arachnida</taxon>
        <taxon>Acari</taxon>
        <taxon>Acariformes</taxon>
        <taxon>Sarcoptiformes</taxon>
        <taxon>Astigmata</taxon>
        <taxon>Psoroptidia</taxon>
        <taxon>Analgoidea</taxon>
        <taxon>Pyroglyphidae</taxon>
        <taxon>Dermatophagoidinae</taxon>
        <taxon>Dermatophagoides</taxon>
    </lineage>
</organism>
<evidence type="ECO:0008006" key="3">
    <source>
        <dbReference type="Google" id="ProtNLM"/>
    </source>
</evidence>
<evidence type="ECO:0000313" key="2">
    <source>
        <dbReference type="Proteomes" id="UP000790347"/>
    </source>
</evidence>
<evidence type="ECO:0000313" key="1">
    <source>
        <dbReference type="EMBL" id="KAH9516692.1"/>
    </source>
</evidence>
<reference evidence="1" key="2">
    <citation type="journal article" date="2022" name="Res Sq">
        <title>Comparative Genomics Reveals Insights into the Divergent Evolution of Astigmatic Mites and Household Pest Adaptations.</title>
        <authorList>
            <person name="Xiong Q."/>
            <person name="Wan A.T.-Y."/>
            <person name="Liu X.-Y."/>
            <person name="Fung C.S.-H."/>
            <person name="Xiao X."/>
            <person name="Malainual N."/>
            <person name="Hou J."/>
            <person name="Wang L."/>
            <person name="Wang M."/>
            <person name="Yang K."/>
            <person name="Cui Y."/>
            <person name="Leung E."/>
            <person name="Nong W."/>
            <person name="Shin S.-K."/>
            <person name="Au S."/>
            <person name="Jeong K.Y."/>
            <person name="Chew F.T."/>
            <person name="Hui J."/>
            <person name="Leung T.F."/>
            <person name="Tungtrongchitr A."/>
            <person name="Zhong N."/>
            <person name="Liu Z."/>
            <person name="Tsui S."/>
        </authorList>
    </citation>
    <scope>NUCLEOTIDE SEQUENCE</scope>
    <source>
        <strain evidence="1">Derf</strain>
        <tissue evidence="1">Whole organism</tissue>
    </source>
</reference>
<comment type="caution">
    <text evidence="1">The sequence shown here is derived from an EMBL/GenBank/DDBJ whole genome shotgun (WGS) entry which is preliminary data.</text>
</comment>
<protein>
    <recommendedName>
        <fullName evidence="3">Translation initiation factor 3 N-terminal domain-containing protein</fullName>
    </recommendedName>
</protein>
<keyword evidence="2" id="KW-1185">Reference proteome</keyword>
<dbReference type="Gene3D" id="3.30.110.10">
    <property type="entry name" value="Translation initiation factor 3 (IF-3), C-terminal domain"/>
    <property type="match status" value="1"/>
</dbReference>
<dbReference type="AlphaFoldDB" id="A0A922I121"/>
<sequence length="308" mass="35620">MFNFINPRFFYSQIHWKNSKILLQTFATTNTNKTFYLPFVKSYSILNSIDSSQLLISVNSISSRYLSQSQKNSPHNNEIDVSDIAALESNDNGVKKAKYRGKTPELLKVYLRDEKNRLLGLMTMIEAEKLAQKHKKVLIQIEGPAKKIMTMKFSDPRFDQKDDHIMMMKKTSPKIMSFTSKVSEHDLQVKINHVKKFLLRGQETLVKIASTVSNGSDKSKLENIFHEFESIFKESNGCRINQKRLTDRDLKFNILISDVEKAKQNLSFTNKMDNIKSIPNLDDIDPHKLLEEDSSKSILNEIENHQNK</sequence>
<reference evidence="1" key="1">
    <citation type="submission" date="2013-05" db="EMBL/GenBank/DDBJ databases">
        <authorList>
            <person name="Yim A.K.Y."/>
            <person name="Chan T.F."/>
            <person name="Ji K.M."/>
            <person name="Liu X.Y."/>
            <person name="Zhou J.W."/>
            <person name="Li R.Q."/>
            <person name="Yang K.Y."/>
            <person name="Li J."/>
            <person name="Li M."/>
            <person name="Law P.T.W."/>
            <person name="Wu Y.L."/>
            <person name="Cai Z.L."/>
            <person name="Qin H."/>
            <person name="Bao Y."/>
            <person name="Leung R.K.K."/>
            <person name="Ng P.K.S."/>
            <person name="Zou J."/>
            <person name="Zhong X.J."/>
            <person name="Ran P.X."/>
            <person name="Zhong N.S."/>
            <person name="Liu Z.G."/>
            <person name="Tsui S.K.W."/>
        </authorList>
    </citation>
    <scope>NUCLEOTIDE SEQUENCE</scope>
    <source>
        <strain evidence="1">Derf</strain>
        <tissue evidence="1">Whole organism</tissue>
    </source>
</reference>
<gene>
    <name evidence="1" type="ORF">DERF_007417</name>
</gene>